<comment type="caution">
    <text evidence="4">The sequence shown here is derived from an EMBL/GenBank/DDBJ whole genome shotgun (WGS) entry which is preliminary data.</text>
</comment>
<reference evidence="4" key="2">
    <citation type="journal article" date="2024" name="Plant">
        <title>Genomic evolution and insights into agronomic trait innovations of Sesamum species.</title>
        <authorList>
            <person name="Miao H."/>
            <person name="Wang L."/>
            <person name="Qu L."/>
            <person name="Liu H."/>
            <person name="Sun Y."/>
            <person name="Le M."/>
            <person name="Wang Q."/>
            <person name="Wei S."/>
            <person name="Zheng Y."/>
            <person name="Lin W."/>
            <person name="Duan Y."/>
            <person name="Cao H."/>
            <person name="Xiong S."/>
            <person name="Wang X."/>
            <person name="Wei L."/>
            <person name="Li C."/>
            <person name="Ma Q."/>
            <person name="Ju M."/>
            <person name="Zhao R."/>
            <person name="Li G."/>
            <person name="Mu C."/>
            <person name="Tian Q."/>
            <person name="Mei H."/>
            <person name="Zhang T."/>
            <person name="Gao T."/>
            <person name="Zhang H."/>
        </authorList>
    </citation>
    <scope>NUCLEOTIDE SEQUENCE</scope>
    <source>
        <strain evidence="4">KEN1</strain>
    </source>
</reference>
<protein>
    <submittedName>
        <fullName evidence="4">Cysteine proteinase inhibitor B</fullName>
    </submittedName>
</protein>
<keyword evidence="1" id="KW-0646">Protease inhibitor</keyword>
<sequence length="122" mass="13559">MAAGIRGKVGGRTQVKNVKENKEIQELGKYCVREYNHQLQLNPNGSTALVFSQVVAAETQVVSGIKYYLKISAATRDGAPARTFDAVVVVKPWVHSKELLNFAPSHLPKAPSRTEKRKKKRE</sequence>
<dbReference type="EMBL" id="JACGWN010000004">
    <property type="protein sequence ID" value="KAL0451925.1"/>
    <property type="molecule type" value="Genomic_DNA"/>
</dbReference>
<keyword evidence="2" id="KW-0789">Thiol protease inhibitor</keyword>
<evidence type="ECO:0000256" key="2">
    <source>
        <dbReference type="ARBA" id="ARBA00022704"/>
    </source>
</evidence>
<dbReference type="PANTHER" id="PTHR47373">
    <property type="entry name" value="CYSTEINE PROTEINASE INHIBITOR 2"/>
    <property type="match status" value="1"/>
</dbReference>
<dbReference type="Gene3D" id="3.10.450.10">
    <property type="match status" value="1"/>
</dbReference>
<name>A0AAW2XE52_9LAMI</name>
<evidence type="ECO:0000256" key="1">
    <source>
        <dbReference type="ARBA" id="ARBA00022690"/>
    </source>
</evidence>
<feature type="domain" description="Cystatin" evidence="3">
    <location>
        <begin position="7"/>
        <end position="105"/>
    </location>
</feature>
<dbReference type="InterPro" id="IPR018073">
    <property type="entry name" value="Prot_inh_cystat_CS"/>
</dbReference>
<dbReference type="InterPro" id="IPR000010">
    <property type="entry name" value="Cystatin_dom"/>
</dbReference>
<dbReference type="Pfam" id="PF16845">
    <property type="entry name" value="SQAPI"/>
    <property type="match status" value="1"/>
</dbReference>
<organism evidence="4">
    <name type="scientific">Sesamum latifolium</name>
    <dbReference type="NCBI Taxonomy" id="2727402"/>
    <lineage>
        <taxon>Eukaryota</taxon>
        <taxon>Viridiplantae</taxon>
        <taxon>Streptophyta</taxon>
        <taxon>Embryophyta</taxon>
        <taxon>Tracheophyta</taxon>
        <taxon>Spermatophyta</taxon>
        <taxon>Magnoliopsida</taxon>
        <taxon>eudicotyledons</taxon>
        <taxon>Gunneridae</taxon>
        <taxon>Pentapetalae</taxon>
        <taxon>asterids</taxon>
        <taxon>lamiids</taxon>
        <taxon>Lamiales</taxon>
        <taxon>Pedaliaceae</taxon>
        <taxon>Sesamum</taxon>
    </lineage>
</organism>
<accession>A0AAW2XE52</accession>
<evidence type="ECO:0000259" key="3">
    <source>
        <dbReference type="SMART" id="SM00043"/>
    </source>
</evidence>
<dbReference type="PANTHER" id="PTHR47373:SF1">
    <property type="entry name" value="CYSTEINE PROTEINASE INHIBITOR 2"/>
    <property type="match status" value="1"/>
</dbReference>
<reference evidence="4" key="1">
    <citation type="submission" date="2020-06" db="EMBL/GenBank/DDBJ databases">
        <authorList>
            <person name="Li T."/>
            <person name="Hu X."/>
            <person name="Zhang T."/>
            <person name="Song X."/>
            <person name="Zhang H."/>
            <person name="Dai N."/>
            <person name="Sheng W."/>
            <person name="Hou X."/>
            <person name="Wei L."/>
        </authorList>
    </citation>
    <scope>NUCLEOTIDE SEQUENCE</scope>
    <source>
        <strain evidence="4">KEN1</strain>
        <tissue evidence="4">Leaf</tissue>
    </source>
</reference>
<evidence type="ECO:0000313" key="4">
    <source>
        <dbReference type="EMBL" id="KAL0451925.1"/>
    </source>
</evidence>
<dbReference type="PROSITE" id="PS00287">
    <property type="entry name" value="CYSTATIN"/>
    <property type="match status" value="1"/>
</dbReference>
<dbReference type="SUPFAM" id="SSF54403">
    <property type="entry name" value="Cystatin/monellin"/>
    <property type="match status" value="1"/>
</dbReference>
<dbReference type="SMART" id="SM00043">
    <property type="entry name" value="CY"/>
    <property type="match status" value="1"/>
</dbReference>
<dbReference type="CDD" id="cd00042">
    <property type="entry name" value="CY"/>
    <property type="match status" value="1"/>
</dbReference>
<gene>
    <name evidence="4" type="ORF">Slati_1170600</name>
</gene>
<dbReference type="InterPro" id="IPR046350">
    <property type="entry name" value="Cystatin_sf"/>
</dbReference>
<dbReference type="AlphaFoldDB" id="A0AAW2XE52"/>
<proteinExistence type="predicted"/>
<dbReference type="GO" id="GO:0004869">
    <property type="term" value="F:cysteine-type endopeptidase inhibitor activity"/>
    <property type="evidence" value="ECO:0007669"/>
    <property type="project" value="UniProtKB-KW"/>
</dbReference>